<evidence type="ECO:0000256" key="5">
    <source>
        <dbReference type="ARBA" id="ARBA00023136"/>
    </source>
</evidence>
<feature type="transmembrane region" description="Helical" evidence="7">
    <location>
        <begin position="495"/>
        <end position="516"/>
    </location>
</feature>
<evidence type="ECO:0000313" key="10">
    <source>
        <dbReference type="Proteomes" id="UP000267821"/>
    </source>
</evidence>
<name>A0A3N4LEI6_9PEZI</name>
<keyword evidence="3 7" id="KW-0812">Transmembrane</keyword>
<dbReference type="EMBL" id="ML121582">
    <property type="protein sequence ID" value="RPB19879.1"/>
    <property type="molecule type" value="Genomic_DNA"/>
</dbReference>
<keyword evidence="5 7" id="KW-0472">Membrane</keyword>
<dbReference type="GO" id="GO:0016020">
    <property type="term" value="C:membrane"/>
    <property type="evidence" value="ECO:0007669"/>
    <property type="project" value="UniProtKB-SubCell"/>
</dbReference>
<dbReference type="SUPFAM" id="SSF103473">
    <property type="entry name" value="MFS general substrate transporter"/>
    <property type="match status" value="1"/>
</dbReference>
<proteinExistence type="predicted"/>
<feature type="transmembrane region" description="Helical" evidence="7">
    <location>
        <begin position="173"/>
        <end position="194"/>
    </location>
</feature>
<dbReference type="PANTHER" id="PTHR43791">
    <property type="entry name" value="PERMEASE-RELATED"/>
    <property type="match status" value="1"/>
</dbReference>
<dbReference type="InterPro" id="IPR020846">
    <property type="entry name" value="MFS_dom"/>
</dbReference>
<feature type="transmembrane region" description="Helical" evidence="7">
    <location>
        <begin position="114"/>
        <end position="135"/>
    </location>
</feature>
<dbReference type="AlphaFoldDB" id="A0A3N4LEI6"/>
<evidence type="ECO:0000256" key="7">
    <source>
        <dbReference type="SAM" id="Phobius"/>
    </source>
</evidence>
<evidence type="ECO:0000313" key="9">
    <source>
        <dbReference type="EMBL" id="RPB19879.1"/>
    </source>
</evidence>
<dbReference type="Proteomes" id="UP000267821">
    <property type="component" value="Unassembled WGS sequence"/>
</dbReference>
<dbReference type="Pfam" id="PF07690">
    <property type="entry name" value="MFS_1"/>
    <property type="match status" value="1"/>
</dbReference>
<feature type="transmembrane region" description="Helical" evidence="7">
    <location>
        <begin position="76"/>
        <end position="94"/>
    </location>
</feature>
<keyword evidence="2" id="KW-0813">Transport</keyword>
<evidence type="ECO:0000259" key="8">
    <source>
        <dbReference type="PROSITE" id="PS50850"/>
    </source>
</evidence>
<dbReference type="GO" id="GO:0022857">
    <property type="term" value="F:transmembrane transporter activity"/>
    <property type="evidence" value="ECO:0007669"/>
    <property type="project" value="InterPro"/>
</dbReference>
<feature type="transmembrane region" description="Helical" evidence="7">
    <location>
        <begin position="333"/>
        <end position="358"/>
    </location>
</feature>
<comment type="subcellular location">
    <subcellularLocation>
        <location evidence="1">Membrane</location>
        <topology evidence="1">Multi-pass membrane protein</topology>
    </subcellularLocation>
</comment>
<dbReference type="STRING" id="1051890.A0A3N4LEI6"/>
<feature type="transmembrane region" description="Helical" evidence="7">
    <location>
        <begin position="235"/>
        <end position="257"/>
    </location>
</feature>
<evidence type="ECO:0000256" key="6">
    <source>
        <dbReference type="SAM" id="MobiDB-lite"/>
    </source>
</evidence>
<dbReference type="OrthoDB" id="2962993at2759"/>
<feature type="transmembrane region" description="Helical" evidence="7">
    <location>
        <begin position="425"/>
        <end position="449"/>
    </location>
</feature>
<feature type="transmembrane region" description="Helical" evidence="7">
    <location>
        <begin position="142"/>
        <end position="161"/>
    </location>
</feature>
<feature type="transmembrane region" description="Helical" evidence="7">
    <location>
        <begin position="370"/>
        <end position="392"/>
    </location>
</feature>
<dbReference type="FunFam" id="1.20.1250.20:FF:000018">
    <property type="entry name" value="MFS transporter permease"/>
    <property type="match status" value="1"/>
</dbReference>
<accession>A0A3N4LEI6</accession>
<evidence type="ECO:0000256" key="1">
    <source>
        <dbReference type="ARBA" id="ARBA00004141"/>
    </source>
</evidence>
<evidence type="ECO:0000256" key="4">
    <source>
        <dbReference type="ARBA" id="ARBA00022989"/>
    </source>
</evidence>
<feature type="domain" description="Major facilitator superfamily (MFS) profile" evidence="8">
    <location>
        <begin position="76"/>
        <end position="525"/>
    </location>
</feature>
<feature type="transmembrane region" description="Helical" evidence="7">
    <location>
        <begin position="399"/>
        <end position="419"/>
    </location>
</feature>
<dbReference type="PANTHER" id="PTHR43791:SF18">
    <property type="entry name" value="NICOTINIC ACID TRANSPORTER TNA1, PUTATIVE (AFU_ORTHOLOGUE AFUA_3G03820)-RELATED"/>
    <property type="match status" value="1"/>
</dbReference>
<dbReference type="InParanoid" id="A0A3N4LEI6"/>
<dbReference type="PROSITE" id="PS50850">
    <property type="entry name" value="MFS"/>
    <property type="match status" value="1"/>
</dbReference>
<feature type="transmembrane region" description="Helical" evidence="7">
    <location>
        <begin position="203"/>
        <end position="223"/>
    </location>
</feature>
<gene>
    <name evidence="9" type="ORF">L211DRAFT_852863</name>
</gene>
<evidence type="ECO:0000256" key="2">
    <source>
        <dbReference type="ARBA" id="ARBA00022448"/>
    </source>
</evidence>
<dbReference type="InterPro" id="IPR036259">
    <property type="entry name" value="MFS_trans_sf"/>
</dbReference>
<feature type="region of interest" description="Disordered" evidence="6">
    <location>
        <begin position="1"/>
        <end position="29"/>
    </location>
</feature>
<feature type="transmembrane region" description="Helical" evidence="7">
    <location>
        <begin position="461"/>
        <end position="483"/>
    </location>
</feature>
<evidence type="ECO:0000256" key="3">
    <source>
        <dbReference type="ARBA" id="ARBA00022692"/>
    </source>
</evidence>
<dbReference type="InterPro" id="IPR011701">
    <property type="entry name" value="MFS"/>
</dbReference>
<reference evidence="9 10" key="1">
    <citation type="journal article" date="2018" name="Nat. Ecol. Evol.">
        <title>Pezizomycetes genomes reveal the molecular basis of ectomycorrhizal truffle lifestyle.</title>
        <authorList>
            <person name="Murat C."/>
            <person name="Payen T."/>
            <person name="Noel B."/>
            <person name="Kuo A."/>
            <person name="Morin E."/>
            <person name="Chen J."/>
            <person name="Kohler A."/>
            <person name="Krizsan K."/>
            <person name="Balestrini R."/>
            <person name="Da Silva C."/>
            <person name="Montanini B."/>
            <person name="Hainaut M."/>
            <person name="Levati E."/>
            <person name="Barry K.W."/>
            <person name="Belfiori B."/>
            <person name="Cichocki N."/>
            <person name="Clum A."/>
            <person name="Dockter R.B."/>
            <person name="Fauchery L."/>
            <person name="Guy J."/>
            <person name="Iotti M."/>
            <person name="Le Tacon F."/>
            <person name="Lindquist E.A."/>
            <person name="Lipzen A."/>
            <person name="Malagnac F."/>
            <person name="Mello A."/>
            <person name="Molinier V."/>
            <person name="Miyauchi S."/>
            <person name="Poulain J."/>
            <person name="Riccioni C."/>
            <person name="Rubini A."/>
            <person name="Sitrit Y."/>
            <person name="Splivallo R."/>
            <person name="Traeger S."/>
            <person name="Wang M."/>
            <person name="Zifcakova L."/>
            <person name="Wipf D."/>
            <person name="Zambonelli A."/>
            <person name="Paolocci F."/>
            <person name="Nowrousian M."/>
            <person name="Ottonello S."/>
            <person name="Baldrian P."/>
            <person name="Spatafora J.W."/>
            <person name="Henrissat B."/>
            <person name="Nagy L.G."/>
            <person name="Aury J.M."/>
            <person name="Wincker P."/>
            <person name="Grigoriev I.V."/>
            <person name="Bonfante P."/>
            <person name="Martin F.M."/>
        </authorList>
    </citation>
    <scope>NUCLEOTIDE SEQUENCE [LARGE SCALE GENOMIC DNA]</scope>
    <source>
        <strain evidence="9 10">ATCC MYA-4762</strain>
    </source>
</reference>
<organism evidence="9 10">
    <name type="scientific">Terfezia boudieri ATCC MYA-4762</name>
    <dbReference type="NCBI Taxonomy" id="1051890"/>
    <lineage>
        <taxon>Eukaryota</taxon>
        <taxon>Fungi</taxon>
        <taxon>Dikarya</taxon>
        <taxon>Ascomycota</taxon>
        <taxon>Pezizomycotina</taxon>
        <taxon>Pezizomycetes</taxon>
        <taxon>Pezizales</taxon>
        <taxon>Pezizaceae</taxon>
        <taxon>Terfezia</taxon>
    </lineage>
</organism>
<keyword evidence="4 7" id="KW-1133">Transmembrane helix</keyword>
<dbReference type="Gene3D" id="1.20.1250.20">
    <property type="entry name" value="MFS general substrate transporter like domains"/>
    <property type="match status" value="2"/>
</dbReference>
<protein>
    <submittedName>
        <fullName evidence="9">MFS general substrate transporter</fullName>
    </submittedName>
</protein>
<keyword evidence="10" id="KW-1185">Reference proteome</keyword>
<sequence length="590" mass="65640">MDPPREPTTLSIPLSPVPPNAPSIQPVSSGSAATITDVEKVAVNNVYSSACEHKPHNPRPTAEELKHLQRRIDLRIIPICSFLYLLCFICRQNIGNAKTFHMLETLPATSHEYQLALTAFFFTYSTFDVPCNILLRKVGPKKWLPLITLLSGVVTACMGVVHNADSLIGVRAVLGMTECGLFPGVAMIITMWYVKKEAQFRQALFFCAASMAGAFTGLLAVGLKSMDGQGNYEGWRWILIIEGIVTVVAACIAFFVVQNPPAIATFLSERDRSIITHRLRNDEFGLKDDGSDDENPDKDIDEEYIRGKLTEYRNGISHSKSKLLKLIFGKWHIYAHIMVFYGISAPMYSISLCLPTILTQLSPTTTPTRANLLTIPIYVTACIFSLTTAFASDRTGKRAPFILGAYITMFIGFLLALVRPARIPALAYVGVFIAACGIYPAFPGMITWYSNNIGGGEKVRAVSMAFHIGMGSFGGAMGANFYSSATKGPQSLYRVGHALNLAFVTAGLIAVLTLWWRYRAVNKKRDEQRQALRARFEEEVAIAKEKWVANKGVEEGWKENERFMRREFELKREIELVEHGEGSVWFEYTI</sequence>